<dbReference type="RefSeq" id="WP_014021779.1">
    <property type="nucleotide sequence ID" value="NC_015914.1"/>
</dbReference>
<dbReference type="AlphaFoldDB" id="G0J467"/>
<gene>
    <name evidence="1" type="ordered locus">Cycma_3781</name>
</gene>
<dbReference type="PROSITE" id="PS51257">
    <property type="entry name" value="PROKAR_LIPOPROTEIN"/>
    <property type="match status" value="1"/>
</dbReference>
<accession>G0J467</accession>
<dbReference type="KEGG" id="cmr:Cycma_3781"/>
<evidence type="ECO:0000313" key="2">
    <source>
        <dbReference type="Proteomes" id="UP000001635"/>
    </source>
</evidence>
<organism evidence="1 2">
    <name type="scientific">Cyclobacterium marinum (strain ATCC 25205 / DSM 745 / LMG 13164 / NCIMB 1802)</name>
    <name type="common">Flectobacillus marinus</name>
    <dbReference type="NCBI Taxonomy" id="880070"/>
    <lineage>
        <taxon>Bacteria</taxon>
        <taxon>Pseudomonadati</taxon>
        <taxon>Bacteroidota</taxon>
        <taxon>Cytophagia</taxon>
        <taxon>Cytophagales</taxon>
        <taxon>Cyclobacteriaceae</taxon>
        <taxon>Cyclobacterium</taxon>
    </lineage>
</organism>
<evidence type="ECO:0008006" key="3">
    <source>
        <dbReference type="Google" id="ProtNLM"/>
    </source>
</evidence>
<dbReference type="InterPro" id="IPR025316">
    <property type="entry name" value="DUF4221"/>
</dbReference>
<dbReference type="Proteomes" id="UP000001635">
    <property type="component" value="Chromosome"/>
</dbReference>
<dbReference type="EMBL" id="CP002955">
    <property type="protein sequence ID" value="AEL27493.1"/>
    <property type="molecule type" value="Genomic_DNA"/>
</dbReference>
<reference evidence="2" key="1">
    <citation type="submission" date="2011-07" db="EMBL/GenBank/DDBJ databases">
        <title>The complete genome of Cyclobacterium marinum DSM 745.</title>
        <authorList>
            <person name="Lucas S."/>
            <person name="Han J."/>
            <person name="Lapidus A."/>
            <person name="Bruce D."/>
            <person name="Goodwin L."/>
            <person name="Pitluck S."/>
            <person name="Peters L."/>
            <person name="Kyrpides N."/>
            <person name="Mavromatis K."/>
            <person name="Ivanova N."/>
            <person name="Ovchinnikova G."/>
            <person name="Chertkov O."/>
            <person name="Detter J.C."/>
            <person name="Tapia R."/>
            <person name="Han C."/>
            <person name="Land M."/>
            <person name="Hauser L."/>
            <person name="Markowitz V."/>
            <person name="Cheng J.-F."/>
            <person name="Hugenholtz P."/>
            <person name="Woyke T."/>
            <person name="Wu D."/>
            <person name="Tindall B."/>
            <person name="Schuetze A."/>
            <person name="Brambilla E."/>
            <person name="Klenk H.-P."/>
            <person name="Eisen J.A."/>
        </authorList>
    </citation>
    <scope>NUCLEOTIDE SEQUENCE [LARGE SCALE GENOMIC DNA]</scope>
    <source>
        <strain evidence="2">ATCC 25205 / DSM 745 / LMG 13164 / NCIMB 1802</strain>
    </source>
</reference>
<proteinExistence type="predicted"/>
<evidence type="ECO:0000313" key="1">
    <source>
        <dbReference type="EMBL" id="AEL27493.1"/>
    </source>
</evidence>
<dbReference type="HOGENOM" id="CLU_059145_0_0_10"/>
<keyword evidence="2" id="KW-1185">Reference proteome</keyword>
<protein>
    <recommendedName>
        <fullName evidence="3">Lipoprotein</fullName>
    </recommendedName>
</protein>
<dbReference type="OrthoDB" id="833511at2"/>
<dbReference type="eggNOG" id="ENOG5032TA5">
    <property type="taxonomic scope" value="Bacteria"/>
</dbReference>
<name>G0J467_CYCMS</name>
<dbReference type="Pfam" id="PF13970">
    <property type="entry name" value="DUF4221"/>
    <property type="match status" value="1"/>
</dbReference>
<sequence length="382" mass="44493">MRLLCIGIAFAFFFSSCSKNTEKEIEFPEQLSFFLDTVYVDPGDEILYLQDKLFLSDLSADKSYLINFNRKDVIAERINLDELKLEKLIPFEKEGPNGTPAYFSRFSLNHEEQLLIWSYQFYSIFDQNAKKVKDLGLEKIAADYLAGSDFYPSMLFEDPKQPDRLLGVFISWKDRTYFILDFDLNRKKFKKTDLPEMDKLQEYNTDIVMDGQAMGSYGVAVHTIAKNGNIILTNNSFNEAVIYDTNKDSTYVKSWDTPLLGSRKNYTPPKQVEYSSGQREEVVRESMKEFNYGNLVWDEAQNRFYRFSIKQQFGEDKDEYGQYIATGTDVYLNIFDENLNILAESLVPQLDAPPKKHFVKDGKIWIFENIDDEMAFVQLTIE</sequence>